<comment type="caution">
    <text evidence="1">The sequence shown here is derived from an EMBL/GenBank/DDBJ whole genome shotgun (WGS) entry which is preliminary data.</text>
</comment>
<dbReference type="NCBIfam" id="TIGR04325">
    <property type="entry name" value="MTase_LIC12133"/>
    <property type="match status" value="1"/>
</dbReference>
<dbReference type="OrthoDB" id="118271at2"/>
<proteinExistence type="predicted"/>
<gene>
    <name evidence="1" type="ORF">C5F48_19925</name>
</gene>
<dbReference type="InterPro" id="IPR027612">
    <property type="entry name" value="Put_MTase_LIC12133"/>
</dbReference>
<dbReference type="EMBL" id="PZKG01000151">
    <property type="protein sequence ID" value="PTE20000.1"/>
    <property type="molecule type" value="Genomic_DNA"/>
</dbReference>
<dbReference type="InterPro" id="IPR029063">
    <property type="entry name" value="SAM-dependent_MTases_sf"/>
</dbReference>
<sequence length="266" mass="28879">MTALTSLARRSLARASLPLRTGLGRLSQYGPRPPRFAGAYASVAEALAAVPPSRLAGYDHDAAVDVSLEAMTQVHLWDYPVLFWLDRLLKPGAVVLDVGGHLATKPTAFARLLDLSDVSWIIQDLPAVVSRGKALQAAGRVPPQVSFRESLVGCPRPDVLLASGLLQYLDRPFPELLRQLPGRPGAILLNKVAMRNGPEVVTLERIGPARVPYRIRNRAGFEAELAVLGYRTADHWSIPQLSHRITTHPGLGRSESRGMALIDLSS</sequence>
<keyword evidence="1" id="KW-0808">Transferase</keyword>
<dbReference type="GO" id="GO:0032259">
    <property type="term" value="P:methylation"/>
    <property type="evidence" value="ECO:0007669"/>
    <property type="project" value="UniProtKB-KW"/>
</dbReference>
<dbReference type="Proteomes" id="UP000241010">
    <property type="component" value="Unassembled WGS sequence"/>
</dbReference>
<dbReference type="GO" id="GO:0008168">
    <property type="term" value="F:methyltransferase activity"/>
    <property type="evidence" value="ECO:0007669"/>
    <property type="project" value="UniProtKB-KW"/>
</dbReference>
<evidence type="ECO:0000313" key="2">
    <source>
        <dbReference type="Proteomes" id="UP000241010"/>
    </source>
</evidence>
<name>A0A2T4JPY8_9RHOB</name>
<evidence type="ECO:0000313" key="1">
    <source>
        <dbReference type="EMBL" id="PTE20000.1"/>
    </source>
</evidence>
<dbReference type="AlphaFoldDB" id="A0A2T4JPY8"/>
<organism evidence="1 2">
    <name type="scientific">Cereibacter changlensis JA139</name>
    <dbReference type="NCBI Taxonomy" id="1188249"/>
    <lineage>
        <taxon>Bacteria</taxon>
        <taxon>Pseudomonadati</taxon>
        <taxon>Pseudomonadota</taxon>
        <taxon>Alphaproteobacteria</taxon>
        <taxon>Rhodobacterales</taxon>
        <taxon>Paracoccaceae</taxon>
        <taxon>Cereibacter</taxon>
    </lineage>
</organism>
<dbReference type="SUPFAM" id="SSF53335">
    <property type="entry name" value="S-adenosyl-L-methionine-dependent methyltransferases"/>
    <property type="match status" value="1"/>
</dbReference>
<reference evidence="1 2" key="1">
    <citation type="submission" date="2018-03" db="EMBL/GenBank/DDBJ databases">
        <title>Cereibacter changlensis.</title>
        <authorList>
            <person name="Meyer T.E."/>
            <person name="Miller S."/>
            <person name="Lodha T."/>
            <person name="Gandham S."/>
            <person name="Chintalapati S."/>
            <person name="Chintalapati V.R."/>
        </authorList>
    </citation>
    <scope>NUCLEOTIDE SEQUENCE [LARGE SCALE GENOMIC DNA]</scope>
    <source>
        <strain evidence="1 2">JA139</strain>
    </source>
</reference>
<keyword evidence="2" id="KW-1185">Reference proteome</keyword>
<accession>A0A2T4JPY8</accession>
<keyword evidence="1" id="KW-0489">Methyltransferase</keyword>
<dbReference type="Gene3D" id="3.40.50.150">
    <property type="entry name" value="Vaccinia Virus protein VP39"/>
    <property type="match status" value="1"/>
</dbReference>
<dbReference type="RefSeq" id="WP_107665547.1">
    <property type="nucleotide sequence ID" value="NZ_PZKG01000151.1"/>
</dbReference>
<protein>
    <submittedName>
        <fullName evidence="1">Methyltransferase, TIGR04325 family</fullName>
    </submittedName>
</protein>